<protein>
    <submittedName>
        <fullName evidence="1">Uncharacterized protein</fullName>
    </submittedName>
</protein>
<reference evidence="1" key="1">
    <citation type="submission" date="2014-11" db="EMBL/GenBank/DDBJ databases">
        <authorList>
            <person name="Amaro Gonzalez C."/>
        </authorList>
    </citation>
    <scope>NUCLEOTIDE SEQUENCE</scope>
</reference>
<name>A0A0E9SIB6_ANGAN</name>
<proteinExistence type="predicted"/>
<sequence length="60" mass="6843">MVQNTPDVGQSDFRLSRHFQWQLGVNFIQFEAGLNNILTNKRSSVDIVSQNVQGTECVFQ</sequence>
<evidence type="ECO:0000313" key="1">
    <source>
        <dbReference type="EMBL" id="JAH41051.1"/>
    </source>
</evidence>
<dbReference type="AlphaFoldDB" id="A0A0E9SIB6"/>
<reference evidence="1" key="2">
    <citation type="journal article" date="2015" name="Fish Shellfish Immunol.">
        <title>Early steps in the European eel (Anguilla anguilla)-Vibrio vulnificus interaction in the gills: Role of the RtxA13 toxin.</title>
        <authorList>
            <person name="Callol A."/>
            <person name="Pajuelo D."/>
            <person name="Ebbesson L."/>
            <person name="Teles M."/>
            <person name="MacKenzie S."/>
            <person name="Amaro C."/>
        </authorList>
    </citation>
    <scope>NUCLEOTIDE SEQUENCE</scope>
</reference>
<organism evidence="1">
    <name type="scientific">Anguilla anguilla</name>
    <name type="common">European freshwater eel</name>
    <name type="synonym">Muraena anguilla</name>
    <dbReference type="NCBI Taxonomy" id="7936"/>
    <lineage>
        <taxon>Eukaryota</taxon>
        <taxon>Metazoa</taxon>
        <taxon>Chordata</taxon>
        <taxon>Craniata</taxon>
        <taxon>Vertebrata</taxon>
        <taxon>Euteleostomi</taxon>
        <taxon>Actinopterygii</taxon>
        <taxon>Neopterygii</taxon>
        <taxon>Teleostei</taxon>
        <taxon>Anguilliformes</taxon>
        <taxon>Anguillidae</taxon>
        <taxon>Anguilla</taxon>
    </lineage>
</organism>
<accession>A0A0E9SIB6</accession>
<dbReference type="EMBL" id="GBXM01067526">
    <property type="protein sequence ID" value="JAH41051.1"/>
    <property type="molecule type" value="Transcribed_RNA"/>
</dbReference>